<dbReference type="Proteomes" id="UP000663882">
    <property type="component" value="Unassembled WGS sequence"/>
</dbReference>
<gene>
    <name evidence="2" type="ORF">OTI717_LOCUS15870</name>
    <name evidence="1" type="ORF">RFH988_LOCUS4167</name>
</gene>
<dbReference type="AlphaFoldDB" id="A0A818YVX1"/>
<dbReference type="EMBL" id="CAJOAX010001920">
    <property type="protein sequence ID" value="CAF3756395.1"/>
    <property type="molecule type" value="Genomic_DNA"/>
</dbReference>
<organism evidence="2 3">
    <name type="scientific">Rotaria sordida</name>
    <dbReference type="NCBI Taxonomy" id="392033"/>
    <lineage>
        <taxon>Eukaryota</taxon>
        <taxon>Metazoa</taxon>
        <taxon>Spiralia</taxon>
        <taxon>Gnathifera</taxon>
        <taxon>Rotifera</taxon>
        <taxon>Eurotatoria</taxon>
        <taxon>Bdelloidea</taxon>
        <taxon>Philodinida</taxon>
        <taxon>Philodinidae</taxon>
        <taxon>Rotaria</taxon>
    </lineage>
</organism>
<dbReference type="Proteomes" id="UP000663823">
    <property type="component" value="Unassembled WGS sequence"/>
</dbReference>
<protein>
    <submittedName>
        <fullName evidence="2">Uncharacterized protein</fullName>
    </submittedName>
</protein>
<reference evidence="2" key="1">
    <citation type="submission" date="2021-02" db="EMBL/GenBank/DDBJ databases">
        <authorList>
            <person name="Nowell W R."/>
        </authorList>
    </citation>
    <scope>NUCLEOTIDE SEQUENCE</scope>
</reference>
<accession>A0A818YVX1</accession>
<dbReference type="EMBL" id="CAJNOO010000106">
    <property type="protein sequence ID" value="CAF0805902.1"/>
    <property type="molecule type" value="Genomic_DNA"/>
</dbReference>
<proteinExistence type="predicted"/>
<dbReference type="OrthoDB" id="10031385at2759"/>
<evidence type="ECO:0000313" key="2">
    <source>
        <dbReference type="EMBL" id="CAF3756395.1"/>
    </source>
</evidence>
<evidence type="ECO:0000313" key="3">
    <source>
        <dbReference type="Proteomes" id="UP000663823"/>
    </source>
</evidence>
<comment type="caution">
    <text evidence="2">The sequence shown here is derived from an EMBL/GenBank/DDBJ whole genome shotgun (WGS) entry which is preliminary data.</text>
</comment>
<name>A0A818YVX1_9BILA</name>
<evidence type="ECO:0000313" key="1">
    <source>
        <dbReference type="EMBL" id="CAF0805902.1"/>
    </source>
</evidence>
<sequence>MLMCYNCPLKHYDYLITPNNIPVFINCTIDTTTEKFCSLNIYSDDNGKTSQLRASINIGHGRANISYILTGFDVPNSFDDTMAYGILYQCMTDNCNNPQTILKRILEATIIETYKPPQLSLAMDQPILTKTLLCSSYSNFTSIDECRPPFHIRQSPSAEEPCSTYCVTAINIDPVDLQTERICSYCEQEPKERFRYIDERIHLLDKRISYLQQIEYICNSSNYCNSLENIRQIQQRYKITFDFDIFFRSTVNQTILVTSAGIDAIMKINL</sequence>